<evidence type="ECO:0000313" key="3">
    <source>
        <dbReference type="Proteomes" id="UP001492380"/>
    </source>
</evidence>
<reference evidence="2 3" key="1">
    <citation type="submission" date="2024-04" db="EMBL/GenBank/DDBJ databases">
        <title>Phyllosticta paracitricarpa is synonymous to the EU quarantine fungus P. citricarpa based on phylogenomic analyses.</title>
        <authorList>
            <consortium name="Lawrence Berkeley National Laboratory"/>
            <person name="Van Ingen-Buijs V.A."/>
            <person name="Van Westerhoven A.C."/>
            <person name="Haridas S."/>
            <person name="Skiadas P."/>
            <person name="Martin F."/>
            <person name="Groenewald J.Z."/>
            <person name="Crous P.W."/>
            <person name="Seidl M.F."/>
        </authorList>
    </citation>
    <scope>NUCLEOTIDE SEQUENCE [LARGE SCALE GENOMIC DNA]</scope>
    <source>
        <strain evidence="2 3">CBS 123374</strain>
    </source>
</reference>
<feature type="compositionally biased region" description="Basic and acidic residues" evidence="1">
    <location>
        <begin position="145"/>
        <end position="159"/>
    </location>
</feature>
<feature type="region of interest" description="Disordered" evidence="1">
    <location>
        <begin position="43"/>
        <end position="74"/>
    </location>
</feature>
<gene>
    <name evidence="2" type="ORF">HDK90DRAFT_161844</name>
</gene>
<comment type="caution">
    <text evidence="2">The sequence shown here is derived from an EMBL/GenBank/DDBJ whole genome shotgun (WGS) entry which is preliminary data.</text>
</comment>
<sequence>MAVFDLVRNYLHLLLVPIAFSDRYSSFILVPLGHEHDECNTTHSSHVAHMPRDRARRLTCPSDSASDRASKRPAQMRKAKAAFLCSLCSLLRHPPTLLVYSSSIALFPDCGRRKQCPALTSGRRASHSTRVARKARPATANMRQIDRHNNTENEREREQKTRRHTRACVPALALPASRIDESVVPKFRSILTKRRGRGPMGRRAGTNILPSARDDACHFLGARDGQGRAFGARSVLYWVEVRVG</sequence>
<accession>A0ABR1Z0N9</accession>
<dbReference type="Proteomes" id="UP001492380">
    <property type="component" value="Unassembled WGS sequence"/>
</dbReference>
<organism evidence="2 3">
    <name type="scientific">Phyllosticta capitalensis</name>
    <dbReference type="NCBI Taxonomy" id="121624"/>
    <lineage>
        <taxon>Eukaryota</taxon>
        <taxon>Fungi</taxon>
        <taxon>Dikarya</taxon>
        <taxon>Ascomycota</taxon>
        <taxon>Pezizomycotina</taxon>
        <taxon>Dothideomycetes</taxon>
        <taxon>Dothideomycetes incertae sedis</taxon>
        <taxon>Botryosphaeriales</taxon>
        <taxon>Phyllostictaceae</taxon>
        <taxon>Phyllosticta</taxon>
    </lineage>
</organism>
<keyword evidence="3" id="KW-1185">Reference proteome</keyword>
<protein>
    <submittedName>
        <fullName evidence="2">Uncharacterized protein</fullName>
    </submittedName>
</protein>
<feature type="compositionally biased region" description="Basic residues" evidence="1">
    <location>
        <begin position="124"/>
        <end position="136"/>
    </location>
</feature>
<proteinExistence type="predicted"/>
<evidence type="ECO:0000313" key="2">
    <source>
        <dbReference type="EMBL" id="KAK8244535.1"/>
    </source>
</evidence>
<feature type="region of interest" description="Disordered" evidence="1">
    <location>
        <begin position="118"/>
        <end position="140"/>
    </location>
</feature>
<evidence type="ECO:0000256" key="1">
    <source>
        <dbReference type="SAM" id="MobiDB-lite"/>
    </source>
</evidence>
<name>A0ABR1Z0N9_9PEZI</name>
<dbReference type="EMBL" id="JBBWRZ010000002">
    <property type="protein sequence ID" value="KAK8244535.1"/>
    <property type="molecule type" value="Genomic_DNA"/>
</dbReference>
<feature type="region of interest" description="Disordered" evidence="1">
    <location>
        <begin position="145"/>
        <end position="164"/>
    </location>
</feature>